<accession>A0A8T2M4R2</accession>
<protein>
    <submittedName>
        <fullName evidence="1">Uncharacterized protein</fullName>
    </submittedName>
</protein>
<sequence>MFLTLLFPLHILGSNLKNPYSSELTYSAFAPWIGKDSRIGSVVPKTEALKGFSKRLEDSAGKTTSAVKTASAEDRLFESQKSELISLCVELGVSSEGSVSDILNRLEELLMYKDIYPKMFMKLQRTGGGVLHSSCMHSVVYYCSPLWWQESARDHTDALLSFKIPPTIYISDIAGRVARHANNRTRQQFFQPFDGRLCEATPENISKASQKQLSVTFPWTTCLTTKAGPSLETRVHGPHPITRTADKFSLYDKFHQKNQRRPEEKLRSLDLVPEVADILNSSLAEQLNKELANSRYFLCQLKDVHYMFMLRLVFHLHNQRINLAFLSKMQRLAQGNADIGEDGRVWLFGARK</sequence>
<organism evidence="1 2">
    <name type="scientific">Astyanax mexicanus</name>
    <name type="common">Blind cave fish</name>
    <name type="synonym">Astyanax fasciatus mexicanus</name>
    <dbReference type="NCBI Taxonomy" id="7994"/>
    <lineage>
        <taxon>Eukaryota</taxon>
        <taxon>Metazoa</taxon>
        <taxon>Chordata</taxon>
        <taxon>Craniata</taxon>
        <taxon>Vertebrata</taxon>
        <taxon>Euteleostomi</taxon>
        <taxon>Actinopterygii</taxon>
        <taxon>Neopterygii</taxon>
        <taxon>Teleostei</taxon>
        <taxon>Ostariophysi</taxon>
        <taxon>Characiformes</taxon>
        <taxon>Characoidei</taxon>
        <taxon>Acestrorhamphidae</taxon>
        <taxon>Acestrorhamphinae</taxon>
        <taxon>Astyanax</taxon>
    </lineage>
</organism>
<dbReference type="AlphaFoldDB" id="A0A8T2M4R2"/>
<name>A0A8T2M4R2_ASTMX</name>
<dbReference type="EMBL" id="JAICCE010000004">
    <property type="protein sequence ID" value="KAG9278057.1"/>
    <property type="molecule type" value="Genomic_DNA"/>
</dbReference>
<gene>
    <name evidence="1" type="ORF">AMEX_G5850</name>
</gene>
<dbReference type="Proteomes" id="UP000752171">
    <property type="component" value="Unassembled WGS sequence"/>
</dbReference>
<dbReference type="PANTHER" id="PTHR17609:SF3">
    <property type="entry name" value="SAP DOMAIN-CONTAINING PROTEIN"/>
    <property type="match status" value="1"/>
</dbReference>
<reference evidence="1 2" key="1">
    <citation type="submission" date="2021-07" db="EMBL/GenBank/DDBJ databases">
        <authorList>
            <person name="Imarazene B."/>
            <person name="Zahm M."/>
            <person name="Klopp C."/>
            <person name="Cabau C."/>
            <person name="Beille S."/>
            <person name="Jouanno E."/>
            <person name="Castinel A."/>
            <person name="Lluch J."/>
            <person name="Gil L."/>
            <person name="Kuchtly C."/>
            <person name="Lopez Roques C."/>
            <person name="Donnadieu C."/>
            <person name="Parrinello H."/>
            <person name="Journot L."/>
            <person name="Du K."/>
            <person name="Schartl M."/>
            <person name="Retaux S."/>
            <person name="Guiguen Y."/>
        </authorList>
    </citation>
    <scope>NUCLEOTIDE SEQUENCE [LARGE SCALE GENOMIC DNA]</scope>
    <source>
        <strain evidence="1">Pach_M1</strain>
        <tissue evidence="1">Testis</tissue>
    </source>
</reference>
<proteinExistence type="predicted"/>
<dbReference type="InterPro" id="IPR039598">
    <property type="entry name" value="HMGXB3"/>
</dbReference>
<evidence type="ECO:0000313" key="2">
    <source>
        <dbReference type="Proteomes" id="UP000752171"/>
    </source>
</evidence>
<comment type="caution">
    <text evidence="1">The sequence shown here is derived from an EMBL/GenBank/DDBJ whole genome shotgun (WGS) entry which is preliminary data.</text>
</comment>
<dbReference type="PANTHER" id="PTHR17609">
    <property type="entry name" value="HMG DOMAIN-CONTAINING PROTEIN 3"/>
    <property type="match status" value="1"/>
</dbReference>
<evidence type="ECO:0000313" key="1">
    <source>
        <dbReference type="EMBL" id="KAG9278057.1"/>
    </source>
</evidence>